<organism evidence="2 3">
    <name type="scientific">Kordiimonas sediminis</name>
    <dbReference type="NCBI Taxonomy" id="1735581"/>
    <lineage>
        <taxon>Bacteria</taxon>
        <taxon>Pseudomonadati</taxon>
        <taxon>Pseudomonadota</taxon>
        <taxon>Alphaproteobacteria</taxon>
        <taxon>Kordiimonadales</taxon>
        <taxon>Kordiimonadaceae</taxon>
        <taxon>Kordiimonas</taxon>
    </lineage>
</organism>
<dbReference type="GO" id="GO:0016810">
    <property type="term" value="F:hydrolase activity, acting on carbon-nitrogen (but not peptide) bonds"/>
    <property type="evidence" value="ECO:0007669"/>
    <property type="project" value="InterPro"/>
</dbReference>
<reference evidence="2" key="1">
    <citation type="journal article" date="2014" name="Int. J. Syst. Evol. Microbiol.">
        <title>Complete genome sequence of Corynebacterium casei LMG S-19264T (=DSM 44701T), isolated from a smear-ripened cheese.</title>
        <authorList>
            <consortium name="US DOE Joint Genome Institute (JGI-PGF)"/>
            <person name="Walter F."/>
            <person name="Albersmeier A."/>
            <person name="Kalinowski J."/>
            <person name="Ruckert C."/>
        </authorList>
    </citation>
    <scope>NUCLEOTIDE SEQUENCE</scope>
    <source>
        <strain evidence="2">KCTC 42590</strain>
    </source>
</reference>
<dbReference type="Pfam" id="PF07969">
    <property type="entry name" value="Amidohydro_3"/>
    <property type="match status" value="1"/>
</dbReference>
<dbReference type="InterPro" id="IPR006311">
    <property type="entry name" value="TAT_signal"/>
</dbReference>
<dbReference type="CDD" id="cd01300">
    <property type="entry name" value="YtcJ_like"/>
    <property type="match status" value="1"/>
</dbReference>
<feature type="domain" description="Amidohydrolase 3" evidence="1">
    <location>
        <begin position="82"/>
        <end position="561"/>
    </location>
</feature>
<dbReference type="SUPFAM" id="SSF51338">
    <property type="entry name" value="Composite domain of metallo-dependent hydrolases"/>
    <property type="match status" value="1"/>
</dbReference>
<reference evidence="2" key="2">
    <citation type="submission" date="2020-09" db="EMBL/GenBank/DDBJ databases">
        <authorList>
            <person name="Sun Q."/>
            <person name="Kim S."/>
        </authorList>
    </citation>
    <scope>NUCLEOTIDE SEQUENCE</scope>
    <source>
        <strain evidence="2">KCTC 42590</strain>
    </source>
</reference>
<dbReference type="PANTHER" id="PTHR22642:SF2">
    <property type="entry name" value="PROTEIN LONG AFTER FAR-RED 3"/>
    <property type="match status" value="1"/>
</dbReference>
<dbReference type="EMBL" id="BNCI01000001">
    <property type="protein sequence ID" value="GHF17796.1"/>
    <property type="molecule type" value="Genomic_DNA"/>
</dbReference>
<dbReference type="SUPFAM" id="SSF51556">
    <property type="entry name" value="Metallo-dependent hydrolases"/>
    <property type="match status" value="1"/>
</dbReference>
<name>A0A919E6S5_9PROT</name>
<dbReference type="RefSeq" id="WP_229819159.1">
    <property type="nucleotide sequence ID" value="NZ_BNCI01000001.1"/>
</dbReference>
<dbReference type="Proteomes" id="UP000630923">
    <property type="component" value="Unassembled WGS sequence"/>
</dbReference>
<protein>
    <submittedName>
        <fullName evidence="2">Amidohydrolase</fullName>
    </submittedName>
</protein>
<dbReference type="InterPro" id="IPR033932">
    <property type="entry name" value="YtcJ-like"/>
</dbReference>
<accession>A0A919E6S5</accession>
<dbReference type="Gene3D" id="3.20.20.140">
    <property type="entry name" value="Metal-dependent hydrolases"/>
    <property type="match status" value="1"/>
</dbReference>
<comment type="caution">
    <text evidence="2">The sequence shown here is derived from an EMBL/GenBank/DDBJ whole genome shotgun (WGS) entry which is preliminary data.</text>
</comment>
<dbReference type="InterPro" id="IPR013108">
    <property type="entry name" value="Amidohydro_3"/>
</dbReference>
<dbReference type="PANTHER" id="PTHR22642">
    <property type="entry name" value="IMIDAZOLONEPROPIONASE"/>
    <property type="match status" value="1"/>
</dbReference>
<evidence type="ECO:0000259" key="1">
    <source>
        <dbReference type="Pfam" id="PF07969"/>
    </source>
</evidence>
<proteinExistence type="predicted"/>
<dbReference type="Gene3D" id="3.10.310.70">
    <property type="match status" value="1"/>
</dbReference>
<dbReference type="PROSITE" id="PS51318">
    <property type="entry name" value="TAT"/>
    <property type="match status" value="1"/>
</dbReference>
<keyword evidence="3" id="KW-1185">Reference proteome</keyword>
<dbReference type="Gene3D" id="2.30.40.10">
    <property type="entry name" value="Urease, subunit C, domain 1"/>
    <property type="match status" value="1"/>
</dbReference>
<evidence type="ECO:0000313" key="3">
    <source>
        <dbReference type="Proteomes" id="UP000630923"/>
    </source>
</evidence>
<evidence type="ECO:0000313" key="2">
    <source>
        <dbReference type="EMBL" id="GHF17796.1"/>
    </source>
</evidence>
<sequence length="563" mass="61513">MTSRREFLATSAALYGASAFGGTARAASAFGSADTIITGGTFITMESDTAATEALAIKNGRILAVGTAAEIDPLAGPATQRIDARGLTIVPGFIDAHSHPMMANEAISTDVNFRTIDEVIESLRKRAANTPAGHWVLGHMYDDTKFVEGRPLLRTDLDKVSRDHPIFVRHRGGHTAVINSKGFEIAKLTIDTPDPDGGKFYRDNGQFTGKVAELALDVFEQVGVWPKIDRETLARNAELITRRMAATGLTSTTDAFGTMPSWLAYSDCHRDETLSCRIDFMPSSSAWQGEDASCYELFKRAGILSGFGDDMLKVGAVKFAADGSASERTMRMSTPYKDRPDDYGILTMTADALDDAVSGAYEAGFRVGVHANGDVTIDMVLDSYEKLLRGNTGRNTRLRIEHCSLVNPSILKRMKDLGVIPTPFYTYAHYHGEKWHEYGPEKMEWMFAHKSMLDAGIPVAPASDFTPGPYEPLMALQSLVTRKDLQGNVWGPSQRVSMMEAMTICTRNGAYASFDENKKGSLRAGKLADIVLLSDNPFSVDPDALQDIQIIRTIMNGRTVFEA</sequence>
<dbReference type="InterPro" id="IPR011059">
    <property type="entry name" value="Metal-dep_hydrolase_composite"/>
</dbReference>
<gene>
    <name evidence="2" type="ORF">GCM10017044_10290</name>
</gene>
<dbReference type="AlphaFoldDB" id="A0A919E6S5"/>
<dbReference type="InterPro" id="IPR032466">
    <property type="entry name" value="Metal_Hydrolase"/>
</dbReference>